<dbReference type="Gene3D" id="3.40.50.300">
    <property type="entry name" value="P-loop containing nucleotide triphosphate hydrolases"/>
    <property type="match status" value="1"/>
</dbReference>
<dbReference type="InterPro" id="IPR050764">
    <property type="entry name" value="CbbQ/NirQ/NorQ/GpvN"/>
</dbReference>
<dbReference type="InterPro" id="IPR011703">
    <property type="entry name" value="ATPase_AAA-3"/>
</dbReference>
<evidence type="ECO:0000256" key="2">
    <source>
        <dbReference type="ARBA" id="ARBA00022840"/>
    </source>
</evidence>
<organism evidence="5 6">
    <name type="scientific">Pseudoalteromonas lipolytica</name>
    <dbReference type="NCBI Taxonomy" id="570156"/>
    <lineage>
        <taxon>Bacteria</taxon>
        <taxon>Pseudomonadati</taxon>
        <taxon>Pseudomonadota</taxon>
        <taxon>Gammaproteobacteria</taxon>
        <taxon>Alteromonadales</taxon>
        <taxon>Pseudoalteromonadaceae</taxon>
        <taxon>Pseudoalteromonas</taxon>
    </lineage>
</organism>
<dbReference type="EMBL" id="LJTC01000007">
    <property type="protein sequence ID" value="KPM83308.1"/>
    <property type="molecule type" value="Genomic_DNA"/>
</dbReference>
<dbReference type="RefSeq" id="WP_054553208.1">
    <property type="nucleotide sequence ID" value="NZ_LJTC01000007.1"/>
</dbReference>
<gene>
    <name evidence="5" type="ORF">AOG27_11745</name>
</gene>
<dbReference type="PIRSF" id="PIRSF002849">
    <property type="entry name" value="AAA_ATPase_chaperone_MoxR_prd"/>
    <property type="match status" value="1"/>
</dbReference>
<dbReference type="InterPro" id="IPR027417">
    <property type="entry name" value="P-loop_NTPase"/>
</dbReference>
<dbReference type="Proteomes" id="UP000050378">
    <property type="component" value="Unassembled WGS sequence"/>
</dbReference>
<dbReference type="InterPro" id="IPR003593">
    <property type="entry name" value="AAA+_ATPase"/>
</dbReference>
<keyword evidence="2" id="KW-0067">ATP-binding</keyword>
<comment type="similarity">
    <text evidence="3">Belongs to the MoxR family.</text>
</comment>
<dbReference type="STRING" id="570156.AOG27_11745"/>
<dbReference type="FunFam" id="3.40.50.300:FF:000640">
    <property type="entry name" value="MoxR family ATPase"/>
    <property type="match status" value="1"/>
</dbReference>
<name>A0A0P7DQT0_9GAMM</name>
<dbReference type="Pfam" id="PF07726">
    <property type="entry name" value="AAA_3"/>
    <property type="match status" value="1"/>
</dbReference>
<dbReference type="PATRIC" id="fig|570156.3.peg.3436"/>
<evidence type="ECO:0000313" key="6">
    <source>
        <dbReference type="Proteomes" id="UP000050378"/>
    </source>
</evidence>
<dbReference type="Gene3D" id="1.10.8.80">
    <property type="entry name" value="Magnesium chelatase subunit I, C-Terminal domain"/>
    <property type="match status" value="1"/>
</dbReference>
<reference evidence="5 6" key="1">
    <citation type="submission" date="2015-09" db="EMBL/GenBank/DDBJ databases">
        <title>Draft Genome Sequence of Pseudoalteromonas lipolytica UCD-48B.</title>
        <authorList>
            <person name="Krusor M."/>
            <person name="Coil D.A."/>
            <person name="Lang J.M."/>
            <person name="Eisen J.A."/>
            <person name="Alexiev A."/>
        </authorList>
    </citation>
    <scope>NUCLEOTIDE SEQUENCE [LARGE SCALE GENOMIC DNA]</scope>
    <source>
        <strain evidence="5 6">UCD-48B</strain>
    </source>
</reference>
<evidence type="ECO:0000256" key="1">
    <source>
        <dbReference type="ARBA" id="ARBA00022741"/>
    </source>
</evidence>
<proteinExistence type="inferred from homology"/>
<dbReference type="PANTHER" id="PTHR42759">
    <property type="entry name" value="MOXR FAMILY PROTEIN"/>
    <property type="match status" value="1"/>
</dbReference>
<dbReference type="SMART" id="SM00382">
    <property type="entry name" value="AAA"/>
    <property type="match status" value="1"/>
</dbReference>
<evidence type="ECO:0000256" key="3">
    <source>
        <dbReference type="ARBA" id="ARBA00061607"/>
    </source>
</evidence>
<dbReference type="GO" id="GO:0016887">
    <property type="term" value="F:ATP hydrolysis activity"/>
    <property type="evidence" value="ECO:0007669"/>
    <property type="project" value="InterPro"/>
</dbReference>
<dbReference type="SUPFAM" id="SSF52540">
    <property type="entry name" value="P-loop containing nucleoside triphosphate hydrolases"/>
    <property type="match status" value="1"/>
</dbReference>
<keyword evidence="1" id="KW-0547">Nucleotide-binding</keyword>
<evidence type="ECO:0000259" key="4">
    <source>
        <dbReference type="SMART" id="SM00382"/>
    </source>
</evidence>
<dbReference type="InterPro" id="IPR041628">
    <property type="entry name" value="ChlI/MoxR_AAA_lid"/>
</dbReference>
<dbReference type="AlphaFoldDB" id="A0A0P7DQT0"/>
<comment type="caution">
    <text evidence="5">The sequence shown here is derived from an EMBL/GenBank/DDBJ whole genome shotgun (WGS) entry which is preliminary data.</text>
</comment>
<dbReference type="Pfam" id="PF17863">
    <property type="entry name" value="AAA_lid_2"/>
    <property type="match status" value="1"/>
</dbReference>
<evidence type="ECO:0000313" key="5">
    <source>
        <dbReference type="EMBL" id="KPM83308.1"/>
    </source>
</evidence>
<dbReference type="PANTHER" id="PTHR42759:SF1">
    <property type="entry name" value="MAGNESIUM-CHELATASE SUBUNIT CHLD"/>
    <property type="match status" value="1"/>
</dbReference>
<accession>A0A0P7DQT0</accession>
<dbReference type="OrthoDB" id="9808397at2"/>
<feature type="domain" description="AAA+ ATPase" evidence="4">
    <location>
        <begin position="46"/>
        <end position="187"/>
    </location>
</feature>
<sequence>MSTELDTNRMSLVEAADAVKQVKHNISRVLVGQDAIVEDVLTVLFAGGHVLLEGVPGLGKTLLVRALAKSLNVDFSRVQFTPDLMPSDVVGHSLYDMKSGEFNIKKGPAFTNILLADEINRAPAKTQSALLEVMQEQQITIDGESLSIDSPFMVLATQNPLDQEGTYPLPEAELDRFMMKVELGFPSHESEVELLKLNTQIVSNETKVEQLPAVLDAKRIAEIKQLCADILVDEQILNYAVDIVRSSRTWQGVLHGAGLRASINIIKAAKVMALMNGRDFVTPDDVKSVSVNILRHRLILSADLELEGVSFDEVINAILASVEAPRS</sequence>
<dbReference type="CDD" id="cd00009">
    <property type="entry name" value="AAA"/>
    <property type="match status" value="1"/>
</dbReference>
<protein>
    <submittedName>
        <fullName evidence="5">AAA family ATPase</fullName>
    </submittedName>
</protein>
<dbReference type="GO" id="GO:0005524">
    <property type="term" value="F:ATP binding"/>
    <property type="evidence" value="ECO:0007669"/>
    <property type="project" value="UniProtKB-KW"/>
</dbReference>